<dbReference type="GO" id="GO:0000724">
    <property type="term" value="P:double-strand break repair via homologous recombination"/>
    <property type="evidence" value="ECO:0007669"/>
    <property type="project" value="TreeGrafter"/>
</dbReference>
<dbReference type="Gene3D" id="3.40.50.10810">
    <property type="entry name" value="Tandem AAA-ATPase domain"/>
    <property type="match status" value="1"/>
</dbReference>
<dbReference type="InterPro" id="IPR027417">
    <property type="entry name" value="P-loop_NTPase"/>
</dbReference>
<dbReference type="GO" id="GO:0004386">
    <property type="term" value="F:helicase activity"/>
    <property type="evidence" value="ECO:0007669"/>
    <property type="project" value="UniProtKB-KW"/>
</dbReference>
<evidence type="ECO:0000256" key="1">
    <source>
        <dbReference type="ARBA" id="ARBA00022741"/>
    </source>
</evidence>
<dbReference type="InterPro" id="IPR000330">
    <property type="entry name" value="SNF2_N"/>
</dbReference>
<dbReference type="Pfam" id="PF00176">
    <property type="entry name" value="SNF2-rel_dom"/>
    <property type="match status" value="1"/>
</dbReference>
<dbReference type="Proteomes" id="UP001208570">
    <property type="component" value="Unassembled WGS sequence"/>
</dbReference>
<dbReference type="InterPro" id="IPR038718">
    <property type="entry name" value="SNF2-like_sf"/>
</dbReference>
<dbReference type="InterPro" id="IPR049730">
    <property type="entry name" value="SNF2/RAD54-like_C"/>
</dbReference>
<reference evidence="7" key="1">
    <citation type="journal article" date="2023" name="Mol. Biol. Evol.">
        <title>Third-Generation Sequencing Reveals the Adaptive Role of the Epigenome in Three Deep-Sea Polychaetes.</title>
        <authorList>
            <person name="Perez M."/>
            <person name="Aroh O."/>
            <person name="Sun Y."/>
            <person name="Lan Y."/>
            <person name="Juniper S.K."/>
            <person name="Young C.R."/>
            <person name="Angers B."/>
            <person name="Qian P.Y."/>
        </authorList>
    </citation>
    <scope>NUCLEOTIDE SEQUENCE</scope>
    <source>
        <strain evidence="7">P08H-3</strain>
    </source>
</reference>
<dbReference type="Gene3D" id="3.40.50.300">
    <property type="entry name" value="P-loop containing nucleotide triphosphate hydrolases"/>
    <property type="match status" value="1"/>
</dbReference>
<dbReference type="PANTHER" id="PTHR45629:SF7">
    <property type="entry name" value="DNA EXCISION REPAIR PROTEIN ERCC-6-RELATED"/>
    <property type="match status" value="1"/>
</dbReference>
<dbReference type="Gene3D" id="1.20.120.850">
    <property type="entry name" value="SWI2/SNF2 ATPases, N-terminal domain"/>
    <property type="match status" value="1"/>
</dbReference>
<name>A0AAD9IXH9_9ANNE</name>
<dbReference type="Pfam" id="PF00271">
    <property type="entry name" value="Helicase_C"/>
    <property type="match status" value="1"/>
</dbReference>
<feature type="domain" description="Helicase C-terminal" evidence="6">
    <location>
        <begin position="660"/>
        <end position="823"/>
    </location>
</feature>
<dbReference type="AlphaFoldDB" id="A0AAD9IXH9"/>
<accession>A0AAD9IXH9</accession>
<evidence type="ECO:0000313" key="8">
    <source>
        <dbReference type="Proteomes" id="UP001208570"/>
    </source>
</evidence>
<dbReference type="InterPro" id="IPR050496">
    <property type="entry name" value="SNF2_RAD54_helicase_repair"/>
</dbReference>
<dbReference type="CDD" id="cd18793">
    <property type="entry name" value="SF2_C_SNF"/>
    <property type="match status" value="1"/>
</dbReference>
<sequence length="930" mass="105131">MRRSGAPSQHDPAAKRTRFISPFLRLAEDVTKKERTTSDVLNLIAKGQGQPQPERVTNNIVDDNDSTCLERRDALITSCNVPPEWENPLLSVGDSKENLCDNNGVHLDYVSNNEPCHQHEQLDHGPSQIKMYQPRFKPTMLGNHGTDSKLDKQTDLLSAEMPSIENRDDIKEEQSEPRSHYYNVMWCKLSKKKHKTWQGDAILIAKGRTVILMDTDGKEIGKGSGYKTKELETLEEGHNLVIGGKEIEDLSTPQVVKPRYDLNSPNALVLPRPSQSHEWEYNMEKSVVVDVVVDPYISKHLRPHQRSGVVFLYECIMGMKNFNGKGAILADEMGLGKTLQCITLIWTLLRQGPYGGRPVIKRVLVITPGSLVKNWLREFKKWLGTERLKVFAVSQNTKIQEFVHSTNHPVLIISYEMFVRTIEVIQSLTFDLIICDEGHRLKNASIKTTTLVNSLASRRRIILTGTPVQNYLQELFSLVDFCNPGVLGTASGFCHVFEEPIVASMKPDASDEEKMLGETRAAELNRITGMFILRRTSDINNSYLPPKVDMVLFCQPSTLQIKLYKKLLTSQAVQSCLYTKDMAQHLTCISALRKLCNHPQLLYNKAKETATNNSINNISSLVKEAAECDLYHGLYQLYPTDYDVTTPDTESSGKLFVLSRLLAAFYEAKPQEHVVLISNYMQTLDIIENLCKSCGYQWLRLDGQTPVTKRQQLVERFNNHYSNDFLFLLSSKAGGTGLNLIGASRLILYDIDWNPANDLQAMARVWRDGQRRTVYIYRLLTTGSMEEKIYQRQINKQGLSGVVVDAKTTNTSNQVQFSQDELRDLFKLERSAHCTTHDMLGCDCQGQGQARLLNGEELEHLEQPERQCQIGQISRKNQPKAAQNELVPLGAMLTKGAVRDNLPPVARALALHEFKMASHVKTRSSTSCYI</sequence>
<evidence type="ECO:0000259" key="5">
    <source>
        <dbReference type="PROSITE" id="PS51192"/>
    </source>
</evidence>
<dbReference type="SMART" id="SM00487">
    <property type="entry name" value="DEXDc"/>
    <property type="match status" value="1"/>
</dbReference>
<evidence type="ECO:0000256" key="2">
    <source>
        <dbReference type="ARBA" id="ARBA00022801"/>
    </source>
</evidence>
<keyword evidence="2" id="KW-0378">Hydrolase</keyword>
<dbReference type="GO" id="GO:0005524">
    <property type="term" value="F:ATP binding"/>
    <property type="evidence" value="ECO:0007669"/>
    <property type="project" value="UniProtKB-KW"/>
</dbReference>
<dbReference type="GO" id="GO:0016787">
    <property type="term" value="F:hydrolase activity"/>
    <property type="evidence" value="ECO:0007669"/>
    <property type="project" value="UniProtKB-KW"/>
</dbReference>
<dbReference type="FunFam" id="3.40.50.10810:FF:000020">
    <property type="entry name" value="DNA repair and recombination protein RAD54B"/>
    <property type="match status" value="1"/>
</dbReference>
<evidence type="ECO:0008006" key="9">
    <source>
        <dbReference type="Google" id="ProtNLM"/>
    </source>
</evidence>
<protein>
    <recommendedName>
        <fullName evidence="9">DNA repair and recombination protein RAD54B</fullName>
    </recommendedName>
</protein>
<evidence type="ECO:0000256" key="4">
    <source>
        <dbReference type="ARBA" id="ARBA00022840"/>
    </source>
</evidence>
<evidence type="ECO:0000313" key="7">
    <source>
        <dbReference type="EMBL" id="KAK2142386.1"/>
    </source>
</evidence>
<keyword evidence="4" id="KW-0067">ATP-binding</keyword>
<dbReference type="InterPro" id="IPR014001">
    <property type="entry name" value="Helicase_ATP-bd"/>
</dbReference>
<dbReference type="FunFam" id="3.40.50.300:FF:000332">
    <property type="entry name" value="DNA repair and recombination protein RAD54-like"/>
    <property type="match status" value="1"/>
</dbReference>
<dbReference type="GO" id="GO:0015616">
    <property type="term" value="F:DNA translocase activity"/>
    <property type="evidence" value="ECO:0007669"/>
    <property type="project" value="TreeGrafter"/>
</dbReference>
<keyword evidence="1" id="KW-0547">Nucleotide-binding</keyword>
<dbReference type="InterPro" id="IPR001650">
    <property type="entry name" value="Helicase_C-like"/>
</dbReference>
<dbReference type="GO" id="GO:0007131">
    <property type="term" value="P:reciprocal meiotic recombination"/>
    <property type="evidence" value="ECO:0007669"/>
    <property type="project" value="TreeGrafter"/>
</dbReference>
<comment type="caution">
    <text evidence="7">The sequence shown here is derived from an EMBL/GenBank/DDBJ whole genome shotgun (WGS) entry which is preliminary data.</text>
</comment>
<dbReference type="SUPFAM" id="SSF52540">
    <property type="entry name" value="P-loop containing nucleoside triphosphate hydrolases"/>
    <property type="match status" value="2"/>
</dbReference>
<feature type="domain" description="Helicase ATP-binding" evidence="5">
    <location>
        <begin position="318"/>
        <end position="485"/>
    </location>
</feature>
<keyword evidence="8" id="KW-1185">Reference proteome</keyword>
<proteinExistence type="predicted"/>
<dbReference type="PANTHER" id="PTHR45629">
    <property type="entry name" value="SNF2/RAD54 FAMILY MEMBER"/>
    <property type="match status" value="1"/>
</dbReference>
<evidence type="ECO:0000259" key="6">
    <source>
        <dbReference type="PROSITE" id="PS51194"/>
    </source>
</evidence>
<keyword evidence="3" id="KW-0347">Helicase</keyword>
<dbReference type="PROSITE" id="PS51194">
    <property type="entry name" value="HELICASE_CTER"/>
    <property type="match status" value="1"/>
</dbReference>
<gene>
    <name evidence="7" type="ORF">LSH36_963g00065</name>
</gene>
<dbReference type="PROSITE" id="PS51192">
    <property type="entry name" value="HELICASE_ATP_BIND_1"/>
    <property type="match status" value="1"/>
</dbReference>
<evidence type="ECO:0000256" key="3">
    <source>
        <dbReference type="ARBA" id="ARBA00022806"/>
    </source>
</evidence>
<dbReference type="SMART" id="SM00490">
    <property type="entry name" value="HELICc"/>
    <property type="match status" value="1"/>
</dbReference>
<organism evidence="7 8">
    <name type="scientific">Paralvinella palmiformis</name>
    <dbReference type="NCBI Taxonomy" id="53620"/>
    <lineage>
        <taxon>Eukaryota</taxon>
        <taxon>Metazoa</taxon>
        <taxon>Spiralia</taxon>
        <taxon>Lophotrochozoa</taxon>
        <taxon>Annelida</taxon>
        <taxon>Polychaeta</taxon>
        <taxon>Sedentaria</taxon>
        <taxon>Canalipalpata</taxon>
        <taxon>Terebellida</taxon>
        <taxon>Terebelliformia</taxon>
        <taxon>Alvinellidae</taxon>
        <taxon>Paralvinella</taxon>
    </lineage>
</organism>
<dbReference type="EMBL" id="JAODUP010000963">
    <property type="protein sequence ID" value="KAK2142386.1"/>
    <property type="molecule type" value="Genomic_DNA"/>
</dbReference>
<dbReference type="GO" id="GO:0005634">
    <property type="term" value="C:nucleus"/>
    <property type="evidence" value="ECO:0007669"/>
    <property type="project" value="TreeGrafter"/>
</dbReference>